<evidence type="ECO:0000313" key="2">
    <source>
        <dbReference type="EMBL" id="RRD31392.1"/>
    </source>
</evidence>
<evidence type="ECO:0000313" key="3">
    <source>
        <dbReference type="Proteomes" id="UP000281771"/>
    </source>
</evidence>
<dbReference type="GO" id="GO:0051213">
    <property type="term" value="F:dioxygenase activity"/>
    <property type="evidence" value="ECO:0007669"/>
    <property type="project" value="UniProtKB-KW"/>
</dbReference>
<dbReference type="Pfam" id="PF00903">
    <property type="entry name" value="Glyoxalase"/>
    <property type="match status" value="1"/>
</dbReference>
<dbReference type="PROSITE" id="PS51819">
    <property type="entry name" value="VOC"/>
    <property type="match status" value="1"/>
</dbReference>
<protein>
    <submittedName>
        <fullName evidence="2">Ring-cleaving dioxygenase</fullName>
    </submittedName>
</protein>
<dbReference type="PANTHER" id="PTHR36110">
    <property type="entry name" value="RING-CLEAVING DIOXYGENASE MHQE-RELATED"/>
    <property type="match status" value="1"/>
</dbReference>
<dbReference type="Proteomes" id="UP000281771">
    <property type="component" value="Unassembled WGS sequence"/>
</dbReference>
<dbReference type="AlphaFoldDB" id="A0A3P1VAZ0"/>
<dbReference type="InterPro" id="IPR052537">
    <property type="entry name" value="Extradiol_RC_dioxygenase"/>
</dbReference>
<proteinExistence type="predicted"/>
<dbReference type="InterPro" id="IPR037523">
    <property type="entry name" value="VOC_core"/>
</dbReference>
<dbReference type="RefSeq" id="WP_124776945.1">
    <property type="nucleotide sequence ID" value="NZ_RQZA01000004.1"/>
</dbReference>
<keyword evidence="2" id="KW-0223">Dioxygenase</keyword>
<dbReference type="STRING" id="1123309.GCA_000377005_00837"/>
<gene>
    <name evidence="2" type="ORF">EII38_06320</name>
</gene>
<evidence type="ECO:0000259" key="1">
    <source>
        <dbReference type="PROSITE" id="PS51819"/>
    </source>
</evidence>
<dbReference type="InterPro" id="IPR004360">
    <property type="entry name" value="Glyas_Fos-R_dOase_dom"/>
</dbReference>
<keyword evidence="3" id="KW-1185">Reference proteome</keyword>
<organism evidence="2 3">
    <name type="scientific">Streptococcus minor</name>
    <dbReference type="NCBI Taxonomy" id="229549"/>
    <lineage>
        <taxon>Bacteria</taxon>
        <taxon>Bacillati</taxon>
        <taxon>Bacillota</taxon>
        <taxon>Bacilli</taxon>
        <taxon>Lactobacillales</taxon>
        <taxon>Streptococcaceae</taxon>
        <taxon>Streptococcus</taxon>
    </lineage>
</organism>
<dbReference type="PANTHER" id="PTHR36110:SF3">
    <property type="entry name" value="VOC DOMAIN-CONTAINING PROTEIN"/>
    <property type="match status" value="1"/>
</dbReference>
<keyword evidence="2" id="KW-0560">Oxidoreductase</keyword>
<feature type="domain" description="VOC" evidence="1">
    <location>
        <begin position="7"/>
        <end position="133"/>
    </location>
</feature>
<dbReference type="InterPro" id="IPR029068">
    <property type="entry name" value="Glyas_Bleomycin-R_OHBP_Dase"/>
</dbReference>
<dbReference type="CDD" id="cd08347">
    <property type="entry name" value="PcpA_C_like"/>
    <property type="match status" value="1"/>
</dbReference>
<name>A0A3P1VAZ0_9STRE</name>
<comment type="caution">
    <text evidence="2">The sequence shown here is derived from an EMBL/GenBank/DDBJ whole genome shotgun (WGS) entry which is preliminary data.</text>
</comment>
<dbReference type="EMBL" id="RQZA01000004">
    <property type="protein sequence ID" value="RRD31392.1"/>
    <property type="molecule type" value="Genomic_DNA"/>
</dbReference>
<sequence>MTNKLLGIHHVTAITDDVQRNYDFFTKVLGMRLVKKTVNQDDFQTYHTFYADDKGNAGTDMTFFDFNGIPSGRKGTNTISRTGFRVPNDRALEYYLDRFEKFGVKHGEIEELYGMKTLPFEEADGQLFRLFSDENNTGVAPGEPWKNGPVPTDVAIYGLGPVEITVSYFDEFSDILEQVYEMKPIIKEEGRTLFEMGEGGNGGRVILRQDQTSPNAMEGYGMVHHVAFRVATREALQHWIDKYQAMNIGNSGFVDRFYFGALYARIGHILIELSTDGPGFMQDEPYESLGEKLSLPPFLEALRTHIESEVRDFDTSKTNQMGGQTNGYNN</sequence>
<accession>A0A3P1VAZ0</accession>
<reference evidence="2 3" key="1">
    <citation type="submission" date="2018-11" db="EMBL/GenBank/DDBJ databases">
        <title>Genomes From Bacteria Associated with the Canine Oral Cavity: a Test Case for Automated Genome-Based Taxonomic Assignment.</title>
        <authorList>
            <person name="Coil D.A."/>
            <person name="Jospin G."/>
            <person name="Darling A.E."/>
            <person name="Wallis C."/>
            <person name="Davis I.J."/>
            <person name="Harris S."/>
            <person name="Eisen J.A."/>
            <person name="Holcombe L.J."/>
            <person name="O'Flynn C."/>
        </authorList>
    </citation>
    <scope>NUCLEOTIDE SEQUENCE [LARGE SCALE GENOMIC DNA]</scope>
    <source>
        <strain evidence="2 3">OH4621_COT-116</strain>
    </source>
</reference>
<dbReference type="SUPFAM" id="SSF54593">
    <property type="entry name" value="Glyoxalase/Bleomycin resistance protein/Dihydroxybiphenyl dioxygenase"/>
    <property type="match status" value="1"/>
</dbReference>
<dbReference type="Gene3D" id="3.10.180.10">
    <property type="entry name" value="2,3-Dihydroxybiphenyl 1,2-Dioxygenase, domain 1"/>
    <property type="match status" value="2"/>
</dbReference>